<comment type="similarity">
    <text evidence="1">Belongs to the LysR transcriptional regulatory family.</text>
</comment>
<dbReference type="PANTHER" id="PTHR30346:SF0">
    <property type="entry name" value="HCA OPERON TRANSCRIPTIONAL ACTIVATOR HCAR"/>
    <property type="match status" value="1"/>
</dbReference>
<dbReference type="FunFam" id="1.10.10.10:FF:000001">
    <property type="entry name" value="LysR family transcriptional regulator"/>
    <property type="match status" value="1"/>
</dbReference>
<keyword evidence="8" id="KW-1185">Reference proteome</keyword>
<protein>
    <submittedName>
        <fullName evidence="7">LysR family transcriptional regulator</fullName>
    </submittedName>
</protein>
<dbReference type="InterPro" id="IPR036388">
    <property type="entry name" value="WH-like_DNA-bd_sf"/>
</dbReference>
<evidence type="ECO:0000256" key="1">
    <source>
        <dbReference type="ARBA" id="ARBA00009437"/>
    </source>
</evidence>
<dbReference type="RefSeq" id="WP_157391383.1">
    <property type="nucleotide sequence ID" value="NZ_WRPP01000007.1"/>
</dbReference>
<dbReference type="InterPro" id="IPR000847">
    <property type="entry name" value="LysR_HTH_N"/>
</dbReference>
<dbReference type="InterPro" id="IPR005119">
    <property type="entry name" value="LysR_subst-bd"/>
</dbReference>
<evidence type="ECO:0000259" key="6">
    <source>
        <dbReference type="PROSITE" id="PS50931"/>
    </source>
</evidence>
<dbReference type="SUPFAM" id="SSF46785">
    <property type="entry name" value="Winged helix' DNA-binding domain"/>
    <property type="match status" value="1"/>
</dbReference>
<dbReference type="GO" id="GO:0003700">
    <property type="term" value="F:DNA-binding transcription factor activity"/>
    <property type="evidence" value="ECO:0007669"/>
    <property type="project" value="InterPro"/>
</dbReference>
<evidence type="ECO:0000256" key="5">
    <source>
        <dbReference type="ARBA" id="ARBA00023163"/>
    </source>
</evidence>
<dbReference type="Pfam" id="PF00126">
    <property type="entry name" value="HTH_1"/>
    <property type="match status" value="1"/>
</dbReference>
<gene>
    <name evidence="7" type="ORF">GPX89_31615</name>
</gene>
<name>A0A7K1V5L0_9NOCA</name>
<dbReference type="Proteomes" id="UP000466794">
    <property type="component" value="Unassembled WGS sequence"/>
</dbReference>
<keyword evidence="2" id="KW-0805">Transcription regulation</keyword>
<comment type="caution">
    <text evidence="7">The sequence shown here is derived from an EMBL/GenBank/DDBJ whole genome shotgun (WGS) entry which is preliminary data.</text>
</comment>
<proteinExistence type="inferred from homology"/>
<evidence type="ECO:0000256" key="2">
    <source>
        <dbReference type="ARBA" id="ARBA00023015"/>
    </source>
</evidence>
<dbReference type="InterPro" id="IPR036390">
    <property type="entry name" value="WH_DNA-bd_sf"/>
</dbReference>
<organism evidence="7 8">
    <name type="scientific">Nocardia terrae</name>
    <dbReference type="NCBI Taxonomy" id="2675851"/>
    <lineage>
        <taxon>Bacteria</taxon>
        <taxon>Bacillati</taxon>
        <taxon>Actinomycetota</taxon>
        <taxon>Actinomycetes</taxon>
        <taxon>Mycobacteriales</taxon>
        <taxon>Nocardiaceae</taxon>
        <taxon>Nocardia</taxon>
    </lineage>
</organism>
<sequence>MELRDIEIFLVLAEELHFSRTAERLHVSPARISQAIKKQERMIGADLFERTSRSVRLTEVGRELQKNLHPAYRDLHESIAKARLSVQGKTSVLRIGTMNANGYELRAFWEEFRKRHPRWGLQLRHAEFIHPFATLRSGAIDGLIAWLPIEEPDLTVGPVLFTEGRDLLVPVEHPLAQESTATFEALSGTPVATSGTFVPEYWENEMTPFYTPRGHRLDKVVTVTTSEQVLSEIAHGVMIHAMPMHRRHFMSRPDLASVPITDLPLLRWALIWRSDAEDDRIRALAAVIRDLGPAAL</sequence>
<dbReference type="PANTHER" id="PTHR30346">
    <property type="entry name" value="TRANSCRIPTIONAL DUAL REGULATOR HCAR-RELATED"/>
    <property type="match status" value="1"/>
</dbReference>
<reference evidence="7 8" key="1">
    <citation type="submission" date="2019-12" db="EMBL/GenBank/DDBJ databases">
        <title>Nocardia sp. nov. ET3-3 isolated from soil.</title>
        <authorList>
            <person name="Kanchanasin P."/>
            <person name="Tanasupawat S."/>
            <person name="Yuki M."/>
            <person name="Kudo T."/>
        </authorList>
    </citation>
    <scope>NUCLEOTIDE SEQUENCE [LARGE SCALE GENOMIC DNA]</scope>
    <source>
        <strain evidence="7 8">ET3-3</strain>
    </source>
</reference>
<dbReference type="AlphaFoldDB" id="A0A7K1V5L0"/>
<keyword evidence="4" id="KW-0010">Activator</keyword>
<dbReference type="SUPFAM" id="SSF53850">
    <property type="entry name" value="Periplasmic binding protein-like II"/>
    <property type="match status" value="1"/>
</dbReference>
<evidence type="ECO:0000313" key="7">
    <source>
        <dbReference type="EMBL" id="MVU81772.1"/>
    </source>
</evidence>
<evidence type="ECO:0000256" key="3">
    <source>
        <dbReference type="ARBA" id="ARBA00023125"/>
    </source>
</evidence>
<dbReference type="Gene3D" id="3.40.190.10">
    <property type="entry name" value="Periplasmic binding protein-like II"/>
    <property type="match status" value="2"/>
</dbReference>
<dbReference type="EMBL" id="WRPP01000007">
    <property type="protein sequence ID" value="MVU81772.1"/>
    <property type="molecule type" value="Genomic_DNA"/>
</dbReference>
<accession>A0A7K1V5L0</accession>
<dbReference type="Gene3D" id="1.10.10.10">
    <property type="entry name" value="Winged helix-like DNA-binding domain superfamily/Winged helix DNA-binding domain"/>
    <property type="match status" value="1"/>
</dbReference>
<evidence type="ECO:0000256" key="4">
    <source>
        <dbReference type="ARBA" id="ARBA00023159"/>
    </source>
</evidence>
<feature type="domain" description="HTH lysR-type" evidence="6">
    <location>
        <begin position="1"/>
        <end position="58"/>
    </location>
</feature>
<dbReference type="Pfam" id="PF03466">
    <property type="entry name" value="LysR_substrate"/>
    <property type="match status" value="1"/>
</dbReference>
<keyword evidence="5" id="KW-0804">Transcription</keyword>
<dbReference type="GO" id="GO:0003677">
    <property type="term" value="F:DNA binding"/>
    <property type="evidence" value="ECO:0007669"/>
    <property type="project" value="UniProtKB-KW"/>
</dbReference>
<dbReference type="GO" id="GO:0032993">
    <property type="term" value="C:protein-DNA complex"/>
    <property type="evidence" value="ECO:0007669"/>
    <property type="project" value="TreeGrafter"/>
</dbReference>
<dbReference type="PROSITE" id="PS50931">
    <property type="entry name" value="HTH_LYSR"/>
    <property type="match status" value="1"/>
</dbReference>
<keyword evidence="3" id="KW-0238">DNA-binding</keyword>
<evidence type="ECO:0000313" key="8">
    <source>
        <dbReference type="Proteomes" id="UP000466794"/>
    </source>
</evidence>